<dbReference type="Pfam" id="PF20125">
    <property type="entry name" value="DUF6515"/>
    <property type="match status" value="1"/>
</dbReference>
<evidence type="ECO:0000313" key="4">
    <source>
        <dbReference type="Proteomes" id="UP000737113"/>
    </source>
</evidence>
<name>A0A972G3W0_9GAMM</name>
<comment type="caution">
    <text evidence="3">The sequence shown here is derived from an EMBL/GenBank/DDBJ whole genome shotgun (WGS) entry which is preliminary data.</text>
</comment>
<protein>
    <submittedName>
        <fullName evidence="3">Uncharacterized protein</fullName>
    </submittedName>
</protein>
<proteinExistence type="predicted"/>
<keyword evidence="2" id="KW-0732">Signal</keyword>
<evidence type="ECO:0000256" key="1">
    <source>
        <dbReference type="SAM" id="MobiDB-lite"/>
    </source>
</evidence>
<dbReference type="AlphaFoldDB" id="A0A972G3W0"/>
<dbReference type="EMBL" id="JAAXYH010000020">
    <property type="protein sequence ID" value="NMH67006.1"/>
    <property type="molecule type" value="Genomic_DNA"/>
</dbReference>
<reference evidence="3" key="1">
    <citation type="submission" date="2020-04" db="EMBL/GenBank/DDBJ databases">
        <title>Description of Shewanella salipaludis sp. nov., isolated from a salt marsh.</title>
        <authorList>
            <person name="Park S."/>
            <person name="Yoon J.-H."/>
        </authorList>
    </citation>
    <scope>NUCLEOTIDE SEQUENCE</scope>
    <source>
        <strain evidence="3">SHSM-M6</strain>
    </source>
</reference>
<keyword evidence="4" id="KW-1185">Reference proteome</keyword>
<feature type="signal peptide" evidence="2">
    <location>
        <begin position="1"/>
        <end position="25"/>
    </location>
</feature>
<accession>A0A972G3W0</accession>
<feature type="region of interest" description="Disordered" evidence="1">
    <location>
        <begin position="28"/>
        <end position="74"/>
    </location>
</feature>
<evidence type="ECO:0000256" key="2">
    <source>
        <dbReference type="SAM" id="SignalP"/>
    </source>
</evidence>
<dbReference type="InterPro" id="IPR045398">
    <property type="entry name" value="DUF6515"/>
</dbReference>
<sequence>MKQSIQWLSAIAIATSFIYSGYALADPPPHAQAHGRGHKQEQHGHDRHEHHRHYDDRHHDDRHHDDRRYRDGRHYPASLPTDSVYIRFGQQHFGFSGGLFYRNSNFGFELVHPPIGLRLGYLPSGYHKFHRHNRDYYVLNQTYYIYHDDSREYEVVDAPVAENITHGDDYQIGGLYRALPRHSRPVTRNGMQYFRFRHWYFLPQSHGNEVKYLALQFH</sequence>
<dbReference type="Proteomes" id="UP000737113">
    <property type="component" value="Unassembled WGS sequence"/>
</dbReference>
<organism evidence="3 4">
    <name type="scientific">Shewanella salipaludis</name>
    <dbReference type="NCBI Taxonomy" id="2723052"/>
    <lineage>
        <taxon>Bacteria</taxon>
        <taxon>Pseudomonadati</taxon>
        <taxon>Pseudomonadota</taxon>
        <taxon>Gammaproteobacteria</taxon>
        <taxon>Alteromonadales</taxon>
        <taxon>Shewanellaceae</taxon>
        <taxon>Shewanella</taxon>
    </lineage>
</organism>
<feature type="chain" id="PRO_5037675780" evidence="2">
    <location>
        <begin position="26"/>
        <end position="218"/>
    </location>
</feature>
<feature type="compositionally biased region" description="Basic and acidic residues" evidence="1">
    <location>
        <begin position="38"/>
        <end position="74"/>
    </location>
</feature>
<dbReference type="RefSeq" id="WP_169565760.1">
    <property type="nucleotide sequence ID" value="NZ_JAAXYH010000020.1"/>
</dbReference>
<evidence type="ECO:0000313" key="3">
    <source>
        <dbReference type="EMBL" id="NMH67006.1"/>
    </source>
</evidence>
<gene>
    <name evidence="3" type="ORF">HC757_17755</name>
</gene>